<keyword evidence="8" id="KW-0997">Cell inner membrane</keyword>
<proteinExistence type="inferred from homology"/>
<evidence type="ECO:0000313" key="10">
    <source>
        <dbReference type="Proteomes" id="UP000271227"/>
    </source>
</evidence>
<keyword evidence="10" id="KW-1185">Reference proteome</keyword>
<keyword evidence="7 8" id="KW-0472">Membrane</keyword>
<evidence type="ECO:0000256" key="6">
    <source>
        <dbReference type="ARBA" id="ARBA00022989"/>
    </source>
</evidence>
<keyword evidence="8" id="KW-1003">Cell membrane</keyword>
<dbReference type="Pfam" id="PF02405">
    <property type="entry name" value="MlaE"/>
    <property type="match status" value="1"/>
</dbReference>
<dbReference type="GO" id="GO:0005548">
    <property type="term" value="F:phospholipid transporter activity"/>
    <property type="evidence" value="ECO:0007669"/>
    <property type="project" value="TreeGrafter"/>
</dbReference>
<dbReference type="GO" id="GO:0043190">
    <property type="term" value="C:ATP-binding cassette (ABC) transporter complex"/>
    <property type="evidence" value="ECO:0007669"/>
    <property type="project" value="InterPro"/>
</dbReference>
<sequence length="278" mass="28719">MSTSPPSSGKTASGILPPDNPLAAIGRVILAGLAELGAIAAFFATTVTHMVRPPFYGRAVLRQMWLIGYNSLPVVGMTALFTGAALAQQIYVGGGRFNAESVVPGIVVIGIVRELGPVLGGLMVAGRVSSAMAAELGTMRVTEQIDALVTLSTDPYKYLIAPRLLASFLTLPLLVMVANAIGVLGGYIIGTEKLGLNAATYLQVTVDFLERSDIVSSLVKAAVFGLIVALMGSYHGYRSRGGAQGVGRATTNAVVSAFISILLANLIITVIVFGGPEG</sequence>
<evidence type="ECO:0000256" key="4">
    <source>
        <dbReference type="ARBA" id="ARBA00022448"/>
    </source>
</evidence>
<dbReference type="InParanoid" id="A0A3M0CPR1"/>
<dbReference type="InterPro" id="IPR003453">
    <property type="entry name" value="ABC_MlaE_roteobac"/>
</dbReference>
<evidence type="ECO:0000256" key="7">
    <source>
        <dbReference type="ARBA" id="ARBA00023136"/>
    </source>
</evidence>
<dbReference type="PANTHER" id="PTHR30188:SF4">
    <property type="entry name" value="PROTEIN TRIGALACTOSYLDIACYLGLYCEROL 1, CHLOROPLASTIC"/>
    <property type="match status" value="1"/>
</dbReference>
<evidence type="ECO:0000256" key="5">
    <source>
        <dbReference type="ARBA" id="ARBA00022692"/>
    </source>
</evidence>
<dbReference type="NCBIfam" id="TIGR00056">
    <property type="entry name" value="MlaE family lipid ABC transporter permease subunit"/>
    <property type="match status" value="1"/>
</dbReference>
<evidence type="ECO:0000313" key="9">
    <source>
        <dbReference type="EMBL" id="RMB08859.1"/>
    </source>
</evidence>
<keyword evidence="4" id="KW-0813">Transport</keyword>
<evidence type="ECO:0000256" key="1">
    <source>
        <dbReference type="ARBA" id="ARBA00003787"/>
    </source>
</evidence>
<evidence type="ECO:0000256" key="8">
    <source>
        <dbReference type="RuleBase" id="RU362044"/>
    </source>
</evidence>
<organism evidence="9 10">
    <name type="scientific">Eilatimonas milleporae</name>
    <dbReference type="NCBI Taxonomy" id="911205"/>
    <lineage>
        <taxon>Bacteria</taxon>
        <taxon>Pseudomonadati</taxon>
        <taxon>Pseudomonadota</taxon>
        <taxon>Alphaproteobacteria</taxon>
        <taxon>Kordiimonadales</taxon>
        <taxon>Kordiimonadaceae</taxon>
        <taxon>Eilatimonas</taxon>
    </lineage>
</organism>
<dbReference type="FunCoup" id="A0A3M0CPR1">
    <property type="interactions" value="463"/>
</dbReference>
<dbReference type="PANTHER" id="PTHR30188">
    <property type="entry name" value="ABC TRANSPORTER PERMEASE PROTEIN-RELATED"/>
    <property type="match status" value="1"/>
</dbReference>
<dbReference type="EMBL" id="REFR01000010">
    <property type="protein sequence ID" value="RMB08859.1"/>
    <property type="molecule type" value="Genomic_DNA"/>
</dbReference>
<comment type="caution">
    <text evidence="9">The sequence shown here is derived from an EMBL/GenBank/DDBJ whole genome shotgun (WGS) entry which is preliminary data.</text>
</comment>
<reference evidence="9 10" key="1">
    <citation type="submission" date="2018-10" db="EMBL/GenBank/DDBJ databases">
        <title>Genomic Encyclopedia of Archaeal and Bacterial Type Strains, Phase II (KMG-II): from individual species to whole genera.</title>
        <authorList>
            <person name="Goeker M."/>
        </authorList>
    </citation>
    <scope>NUCLEOTIDE SEQUENCE [LARGE SCALE GENOMIC DNA]</scope>
    <source>
        <strain evidence="9 10">DSM 25217</strain>
    </source>
</reference>
<feature type="transmembrane region" description="Helical" evidence="8">
    <location>
        <begin position="164"/>
        <end position="189"/>
    </location>
</feature>
<comment type="function">
    <text evidence="1">Could be part of an ABC transporter complex.</text>
</comment>
<feature type="transmembrane region" description="Helical" evidence="8">
    <location>
        <begin position="103"/>
        <end position="125"/>
    </location>
</feature>
<feature type="transmembrane region" description="Helical" evidence="8">
    <location>
        <begin position="24"/>
        <end position="45"/>
    </location>
</feature>
<accession>A0A3M0CPR1</accession>
<dbReference type="AlphaFoldDB" id="A0A3M0CPR1"/>
<feature type="transmembrane region" description="Helical" evidence="8">
    <location>
        <begin position="218"/>
        <end position="237"/>
    </location>
</feature>
<gene>
    <name evidence="9" type="ORF">BXY39_1505</name>
</gene>
<evidence type="ECO:0000256" key="3">
    <source>
        <dbReference type="ARBA" id="ARBA00007556"/>
    </source>
</evidence>
<keyword evidence="5 8" id="KW-0812">Transmembrane</keyword>
<dbReference type="InterPro" id="IPR030802">
    <property type="entry name" value="Permease_MalE"/>
</dbReference>
<comment type="similarity">
    <text evidence="3 8">Belongs to the MlaE permease family.</text>
</comment>
<comment type="subcellular location">
    <subcellularLocation>
        <location evidence="8">Cell inner membrane</location>
        <topology evidence="8">Multi-pass membrane protein</topology>
    </subcellularLocation>
    <subcellularLocation>
        <location evidence="2">Membrane</location>
        <topology evidence="2">Multi-pass membrane protein</topology>
    </subcellularLocation>
</comment>
<protein>
    <submittedName>
        <fullName evidence="9">Phospholipid/cholesterol/gamma-HCH transport system permease protein</fullName>
    </submittedName>
</protein>
<name>A0A3M0CPR1_9PROT</name>
<evidence type="ECO:0000256" key="2">
    <source>
        <dbReference type="ARBA" id="ARBA00004141"/>
    </source>
</evidence>
<feature type="transmembrane region" description="Helical" evidence="8">
    <location>
        <begin position="66"/>
        <end position="91"/>
    </location>
</feature>
<dbReference type="Proteomes" id="UP000271227">
    <property type="component" value="Unassembled WGS sequence"/>
</dbReference>
<feature type="transmembrane region" description="Helical" evidence="8">
    <location>
        <begin position="249"/>
        <end position="273"/>
    </location>
</feature>
<keyword evidence="6 8" id="KW-1133">Transmembrane helix</keyword>